<dbReference type="EMBL" id="WHYR01000086">
    <property type="protein sequence ID" value="MQL53963.1"/>
    <property type="molecule type" value="Genomic_DNA"/>
</dbReference>
<dbReference type="PANTHER" id="PTHR10039">
    <property type="entry name" value="AMELOGENIN"/>
    <property type="match status" value="1"/>
</dbReference>
<evidence type="ECO:0000313" key="4">
    <source>
        <dbReference type="Proteomes" id="UP000441717"/>
    </source>
</evidence>
<gene>
    <name evidence="3" type="ORF">GFC01_17205</name>
</gene>
<dbReference type="Proteomes" id="UP000441717">
    <property type="component" value="Unassembled WGS sequence"/>
</dbReference>
<keyword evidence="4" id="KW-1185">Reference proteome</keyword>
<dbReference type="Pfam" id="PF24883">
    <property type="entry name" value="NPHP3_N"/>
    <property type="match status" value="1"/>
</dbReference>
<evidence type="ECO:0000313" key="3">
    <source>
        <dbReference type="EMBL" id="MQL53963.1"/>
    </source>
</evidence>
<dbReference type="PROSITE" id="PS50837">
    <property type="entry name" value="NACHT"/>
    <property type="match status" value="1"/>
</dbReference>
<dbReference type="InterPro" id="IPR027417">
    <property type="entry name" value="P-loop_NTPase"/>
</dbReference>
<name>A0A6N7IWH5_9FIRM</name>
<organism evidence="3 4">
    <name type="scientific">Desulfofundulus thermobenzoicus</name>
    <dbReference type="NCBI Taxonomy" id="29376"/>
    <lineage>
        <taxon>Bacteria</taxon>
        <taxon>Bacillati</taxon>
        <taxon>Bacillota</taxon>
        <taxon>Clostridia</taxon>
        <taxon>Eubacteriales</taxon>
        <taxon>Peptococcaceae</taxon>
        <taxon>Desulfofundulus</taxon>
    </lineage>
</organism>
<accession>A0A6N7IWH5</accession>
<evidence type="ECO:0000259" key="2">
    <source>
        <dbReference type="PROSITE" id="PS50837"/>
    </source>
</evidence>
<dbReference type="InterPro" id="IPR056884">
    <property type="entry name" value="NPHP3-like_N"/>
</dbReference>
<dbReference type="SMART" id="SM00382">
    <property type="entry name" value="AAA"/>
    <property type="match status" value="1"/>
</dbReference>
<dbReference type="OrthoDB" id="9757917at2"/>
<dbReference type="SUPFAM" id="SSF52540">
    <property type="entry name" value="P-loop containing nucleoside triphosphate hydrolases"/>
    <property type="match status" value="1"/>
</dbReference>
<dbReference type="InterPro" id="IPR007111">
    <property type="entry name" value="NACHT_NTPase"/>
</dbReference>
<proteinExistence type="predicted"/>
<reference evidence="3 4" key="1">
    <citation type="submission" date="2019-10" db="EMBL/GenBank/DDBJ databases">
        <title>Comparative genomics of sulfur disproportionating microorganisms.</title>
        <authorList>
            <person name="Ward L.M."/>
            <person name="Bertran E."/>
            <person name="Johnston D."/>
        </authorList>
    </citation>
    <scope>NUCLEOTIDE SEQUENCE [LARGE SCALE GENOMIC DNA]</scope>
    <source>
        <strain evidence="3 4">DSM 14055</strain>
    </source>
</reference>
<feature type="domain" description="NACHT" evidence="2">
    <location>
        <begin position="301"/>
        <end position="453"/>
    </location>
</feature>
<dbReference type="Gene3D" id="3.40.50.300">
    <property type="entry name" value="P-loop containing nucleotide triphosphate hydrolases"/>
    <property type="match status" value="1"/>
</dbReference>
<keyword evidence="1" id="KW-0677">Repeat</keyword>
<dbReference type="PANTHER" id="PTHR10039:SF5">
    <property type="entry name" value="NACHT DOMAIN-CONTAINING PROTEIN"/>
    <property type="match status" value="1"/>
</dbReference>
<comment type="caution">
    <text evidence="3">The sequence shown here is derived from an EMBL/GenBank/DDBJ whole genome shotgun (WGS) entry which is preliminary data.</text>
</comment>
<protein>
    <submittedName>
        <fullName evidence="3">AAA family ATPase</fullName>
    </submittedName>
</protein>
<evidence type="ECO:0000256" key="1">
    <source>
        <dbReference type="ARBA" id="ARBA00022737"/>
    </source>
</evidence>
<sequence>MMIDNKAGGFELTVRTQGLAAAHRGYIYQDIATAYFFAIGLVDRFVTMTVDRKVYPGDRFDDLTVRKTVGVVRRQFKSSENDARCLEIKDFTTDRTSLRIDYLVRSYKKTSTSAVEEYRLCATWARPTNPNLLMFLEEVSGQVSFTDHPSRLYRLRPDLIWPEGGSPIWKPLQEAGDISRQDFVDFAAHFIIELECPQASSDLTNPGPLERLLFRVLSESIGVGRYPNQHRNEIDVAARLVQLATKARSEGQTLGPTHIEAELRLRTDYGRVAQKFALDRAEFVNRDSLQNILLDQIKSQKVVILTGGPGSGKSWILTHLAEELRNRGHLVARHYCYLEPGDPDVQRRITTNVLFANLIAELVDSLPALKERHRPIYAAGPRELETLLQHAVELDTTKKVVLIIDGIDHISRVLSDSRSVAAEDTDIVEELAALNLSEGVCLVIGSQPGEQLNPLLGSATPITMPDWERQEIAVLADRLGVTEILRKEGFADIEEEFVVELHQRAEGNPLYTTFLCRQILAQFRGRSAFNPMESLREIPLAGGNISLYYEYLLRTVHPDCRIIAEFLGLIDFGVTEQELQEIFPMIKHHIPIALAHLSPILKRVTAQGGVRIYHESFRRFIMESVRSRGGSVAAILSPVIDWLIQRGFYADSKAYRFLLPCLRRAGRKQEILEMVGPNFVSDSVAAGHPRSAIEANLGIAIDVAAEERDWPALARCAELLRSVHTCFEEKLLDVELYGRTFAAVFGAAARSERLLFDGQPTIPRDQGLILCSLCDDAGERPPWEEYLNLPRSNSEDSNSEKTAVAEFHGWLRVKGLEEMSERVSTWLERASDPPLEYLRGILRKLVQFGGPPTLIKLLDRSRMATEIASVVKLELARAYFENGDLKAASEVATQAVQGTTSVELAYECLTLGAALTEVAKKCPDLDTLHIGLDGERHYLDTEPVRKWVAGIGITAFTNPRLLSTWLSRVEGKGWYRAWLRFVILLSQAEVKAQQNVPAAEEDILAALRELASDTYPFRGVPRACDLFPIHTVIHDTVSRALRLLHGPQQWEKALDLLDKIADGTTTYLQGMPGGPLIPEALIEILLPYGSRKELNERIVQAIERQVKRAEKVGEFYEIHATHEMYLSLALAKGGHIDLARARWQNAAVYLTAYGFRKDITIYELLESLPVLGSTDSERTISALAKVQPLVDAVVDHTDGKETRHAPNHWFRALIKVDLVGGLALLARSLVLRGGRIDWRLESAIEDAIDASREIGNPLILNFLESTLLFTGAVEEVEKRLTVIERLLSVDPIAGEQALRRLAAQVQGDSKNFNSAAYEKVEGFAQSHGFSLPAGRHEVGPTETEGGETPTPTLHKQDDIPVFHDEPLFPCEATPLDIMKELRHTRRQSLDKGTNQSKFVNALGYRLVELLDQGKESEVIRLIRYWAREHFFGSAATPLAELAEGLQRHGYTRAACIAYTLAYARSRGGGGWLVLGGQAYEPWLMHALTLSKNEAIETLAIEIAYLLHKSTYVIGITRHLTELCVAWGQVDVAFAVWNAAFEVINHRLPRGEIPVGPFVPYTPQDTPLWSFDEGLLSVLLARVSHPELGRKLTAISGLAAIIGSIPKDVIAPLQQTLRLDTPFTSILVILQTLLEAETNPYDITTALRAELLELSRSESFGLRILAQVLLKRAGIKPLAGNPSNLRSVVMQLENNKEKAILSLDWGNRIKTIANIWPQFPSYIAVRFNQLWEGSKVHEERARSRYKAAKDHVRRNLPPVPLLFWEKELFECVFHDVLNEVDAHLWRRGLWTPTANDEIAERILPHLKLHVAAWHSRVVRPPLPLPSEQCTEILPVSVIDGEDEYNGWYRCGYYEEELILDNKVLGDVVEKVTVVAGIVFLESFGFKKPFPLGNGNAEFWWEQGNDIPFLHPDGFVGPLVGLDWISDFLGVRPILMLPPTLTARWGLQPGLWPGLLKLVDRQGQAAVVFRCWKVRPVGDDLAKEIPMLQGCELLVRPDLFNQLLKGSMRIPVEVKEIIHSAPGDY</sequence>
<dbReference type="InterPro" id="IPR003593">
    <property type="entry name" value="AAA+_ATPase"/>
</dbReference>